<protein>
    <submittedName>
        <fullName evidence="1">Uncharacterized protein</fullName>
    </submittedName>
</protein>
<proteinExistence type="predicted"/>
<accession>A0A2P2MD39</accession>
<reference evidence="1" key="1">
    <citation type="submission" date="2018-02" db="EMBL/GenBank/DDBJ databases">
        <title>Rhizophora mucronata_Transcriptome.</title>
        <authorList>
            <person name="Meera S.P."/>
            <person name="Sreeshan A."/>
            <person name="Augustine A."/>
        </authorList>
    </citation>
    <scope>NUCLEOTIDE SEQUENCE</scope>
    <source>
        <tissue evidence="1">Leaf</tissue>
    </source>
</reference>
<sequence length="28" mass="3119">MKVGIHLMILFHKSLGHSNSDGFTLFMG</sequence>
<organism evidence="1">
    <name type="scientific">Rhizophora mucronata</name>
    <name type="common">Asiatic mangrove</name>
    <dbReference type="NCBI Taxonomy" id="61149"/>
    <lineage>
        <taxon>Eukaryota</taxon>
        <taxon>Viridiplantae</taxon>
        <taxon>Streptophyta</taxon>
        <taxon>Embryophyta</taxon>
        <taxon>Tracheophyta</taxon>
        <taxon>Spermatophyta</taxon>
        <taxon>Magnoliopsida</taxon>
        <taxon>eudicotyledons</taxon>
        <taxon>Gunneridae</taxon>
        <taxon>Pentapetalae</taxon>
        <taxon>rosids</taxon>
        <taxon>fabids</taxon>
        <taxon>Malpighiales</taxon>
        <taxon>Rhizophoraceae</taxon>
        <taxon>Rhizophora</taxon>
    </lineage>
</organism>
<name>A0A2P2MD39_RHIMU</name>
<dbReference type="EMBL" id="GGEC01047672">
    <property type="protein sequence ID" value="MBX28156.1"/>
    <property type="molecule type" value="Transcribed_RNA"/>
</dbReference>
<dbReference type="AlphaFoldDB" id="A0A2P2MD39"/>
<evidence type="ECO:0000313" key="1">
    <source>
        <dbReference type="EMBL" id="MBX28156.1"/>
    </source>
</evidence>